<dbReference type="Proteomes" id="UP001152747">
    <property type="component" value="Unassembled WGS sequence"/>
</dbReference>
<evidence type="ECO:0000313" key="5">
    <source>
        <dbReference type="EMBL" id="CAI5452449.1"/>
    </source>
</evidence>
<sequence>MPRCQKIFISRFGSRDIRTAMMFLSALISTTLFVFANACGDSSSSCSSWVKNGFCSSTFYTTAQKTSYCGTSCGLCSSSATTTASSSSSSCTDAQSACTSWAANGFCTNSFYTVAVRTQYCAKTCNLCTSTTASSSDSTDSSDSSDDSSDTTAASATTTTTATSCTDSASACSSWVANGYCTNSFYTDAQRKLYCAKSCSLC</sequence>
<feature type="chain" id="PRO_5040449183" description="ShKT domain-containing protein" evidence="3">
    <location>
        <begin position="39"/>
        <end position="202"/>
    </location>
</feature>
<organism evidence="5 6">
    <name type="scientific">Caenorhabditis angaria</name>
    <dbReference type="NCBI Taxonomy" id="860376"/>
    <lineage>
        <taxon>Eukaryota</taxon>
        <taxon>Metazoa</taxon>
        <taxon>Ecdysozoa</taxon>
        <taxon>Nematoda</taxon>
        <taxon>Chromadorea</taxon>
        <taxon>Rhabditida</taxon>
        <taxon>Rhabditina</taxon>
        <taxon>Rhabditomorpha</taxon>
        <taxon>Rhabditoidea</taxon>
        <taxon>Rhabditidae</taxon>
        <taxon>Peloderinae</taxon>
        <taxon>Caenorhabditis</taxon>
    </lineage>
</organism>
<dbReference type="PANTHER" id="PTHR46707">
    <property type="entry name" value="PROTEIN CBG07468"/>
    <property type="match status" value="1"/>
</dbReference>
<dbReference type="PROSITE" id="PS51670">
    <property type="entry name" value="SHKT"/>
    <property type="match status" value="3"/>
</dbReference>
<dbReference type="EMBL" id="CANHGI010000005">
    <property type="protein sequence ID" value="CAI5452449.1"/>
    <property type="molecule type" value="Genomic_DNA"/>
</dbReference>
<comment type="caution">
    <text evidence="5">The sequence shown here is derived from an EMBL/GenBank/DDBJ whole genome shotgun (WGS) entry which is preliminary data.</text>
</comment>
<feature type="domain" description="ShKT" evidence="4">
    <location>
        <begin position="165"/>
        <end position="202"/>
    </location>
</feature>
<gene>
    <name evidence="5" type="ORF">CAMP_LOCUS15086</name>
</gene>
<dbReference type="PANTHER" id="PTHR46707:SF1">
    <property type="entry name" value="COEXPRESSED WITH POLYCYSTINS-RELATED"/>
    <property type="match status" value="1"/>
</dbReference>
<dbReference type="SMART" id="SM00254">
    <property type="entry name" value="ShKT"/>
    <property type="match status" value="3"/>
</dbReference>
<feature type="domain" description="ShKT" evidence="4">
    <location>
        <begin position="91"/>
        <end position="128"/>
    </location>
</feature>
<dbReference type="Pfam" id="PF01549">
    <property type="entry name" value="ShK"/>
    <property type="match status" value="3"/>
</dbReference>
<dbReference type="AlphaFoldDB" id="A0A9P1IWR4"/>
<evidence type="ECO:0000259" key="4">
    <source>
        <dbReference type="PROSITE" id="PS51670"/>
    </source>
</evidence>
<dbReference type="OrthoDB" id="5832750at2759"/>
<evidence type="ECO:0000256" key="2">
    <source>
        <dbReference type="SAM" id="MobiDB-lite"/>
    </source>
</evidence>
<comment type="caution">
    <text evidence="1">Lacks conserved residue(s) required for the propagation of feature annotation.</text>
</comment>
<keyword evidence="3" id="KW-0732">Signal</keyword>
<feature type="signal peptide" evidence="3">
    <location>
        <begin position="1"/>
        <end position="38"/>
    </location>
</feature>
<evidence type="ECO:0000256" key="1">
    <source>
        <dbReference type="PROSITE-ProRule" id="PRU01005"/>
    </source>
</evidence>
<accession>A0A9P1IWR4</accession>
<proteinExistence type="predicted"/>
<dbReference type="Gene3D" id="1.10.10.1940">
    <property type="match status" value="3"/>
</dbReference>
<keyword evidence="6" id="KW-1185">Reference proteome</keyword>
<name>A0A9P1IWR4_9PELO</name>
<protein>
    <recommendedName>
        <fullName evidence="4">ShKT domain-containing protein</fullName>
    </recommendedName>
</protein>
<feature type="compositionally biased region" description="Low complexity" evidence="2">
    <location>
        <begin position="130"/>
        <end position="142"/>
    </location>
</feature>
<reference evidence="5" key="1">
    <citation type="submission" date="2022-11" db="EMBL/GenBank/DDBJ databases">
        <authorList>
            <person name="Kikuchi T."/>
        </authorList>
    </citation>
    <scope>NUCLEOTIDE SEQUENCE</scope>
    <source>
        <strain evidence="5">PS1010</strain>
    </source>
</reference>
<dbReference type="InterPro" id="IPR003582">
    <property type="entry name" value="ShKT_dom"/>
</dbReference>
<evidence type="ECO:0000256" key="3">
    <source>
        <dbReference type="SAM" id="SignalP"/>
    </source>
</evidence>
<feature type="region of interest" description="Disordered" evidence="2">
    <location>
        <begin position="130"/>
        <end position="151"/>
    </location>
</feature>
<evidence type="ECO:0000313" key="6">
    <source>
        <dbReference type="Proteomes" id="UP001152747"/>
    </source>
</evidence>
<feature type="domain" description="ShKT" evidence="4">
    <location>
        <begin position="39"/>
        <end position="76"/>
    </location>
</feature>